<evidence type="ECO:0000256" key="1">
    <source>
        <dbReference type="ARBA" id="ARBA00007625"/>
    </source>
</evidence>
<dbReference type="PROSITE" id="PS50082">
    <property type="entry name" value="WD_REPEATS_2"/>
    <property type="match status" value="1"/>
</dbReference>
<name>A0A0C9WW97_9AGAR</name>
<evidence type="ECO:0000256" key="4">
    <source>
        <dbReference type="ARBA" id="ARBA00039238"/>
    </source>
</evidence>
<keyword evidence="9" id="KW-1185">Reference proteome</keyword>
<dbReference type="InterPro" id="IPR050505">
    <property type="entry name" value="WDR55/POC1"/>
</dbReference>
<feature type="region of interest" description="Disordered" evidence="7">
    <location>
        <begin position="360"/>
        <end position="447"/>
    </location>
</feature>
<evidence type="ECO:0000313" key="8">
    <source>
        <dbReference type="EMBL" id="KIJ96875.1"/>
    </source>
</evidence>
<comment type="similarity">
    <text evidence="1">Belongs to the WD repeat WDR55 family.</text>
</comment>
<evidence type="ECO:0000256" key="7">
    <source>
        <dbReference type="SAM" id="MobiDB-lite"/>
    </source>
</evidence>
<evidence type="ECO:0000256" key="5">
    <source>
        <dbReference type="ARBA" id="ARBA00039514"/>
    </source>
</evidence>
<evidence type="ECO:0000256" key="3">
    <source>
        <dbReference type="ARBA" id="ARBA00022737"/>
    </source>
</evidence>
<dbReference type="InterPro" id="IPR036322">
    <property type="entry name" value="WD40_repeat_dom_sf"/>
</dbReference>
<protein>
    <recommendedName>
        <fullName evidence="4">WD repeat-containing protein JIP5</fullName>
    </recommendedName>
    <alternativeName>
        <fullName evidence="5">WD repeat-containing protein jip5</fullName>
    </alternativeName>
</protein>
<dbReference type="SMART" id="SM00320">
    <property type="entry name" value="WD40"/>
    <property type="match status" value="4"/>
</dbReference>
<dbReference type="Pfam" id="PF24796">
    <property type="entry name" value="WDR55"/>
    <property type="match status" value="1"/>
</dbReference>
<gene>
    <name evidence="8" type="ORF">K443DRAFT_106486</name>
</gene>
<dbReference type="InterPro" id="IPR001680">
    <property type="entry name" value="WD40_rpt"/>
</dbReference>
<evidence type="ECO:0000313" key="9">
    <source>
        <dbReference type="Proteomes" id="UP000054477"/>
    </source>
</evidence>
<evidence type="ECO:0000256" key="6">
    <source>
        <dbReference type="PROSITE-ProRule" id="PRU00221"/>
    </source>
</evidence>
<dbReference type="HOGENOM" id="CLU_035848_2_1_1"/>
<dbReference type="PANTHER" id="PTHR44019">
    <property type="entry name" value="WD REPEAT-CONTAINING PROTEIN 55"/>
    <property type="match status" value="1"/>
</dbReference>
<accession>A0A0C9WW97</accession>
<dbReference type="AlphaFoldDB" id="A0A0C9WW97"/>
<reference evidence="8 9" key="1">
    <citation type="submission" date="2014-04" db="EMBL/GenBank/DDBJ databases">
        <authorList>
            <consortium name="DOE Joint Genome Institute"/>
            <person name="Kuo A."/>
            <person name="Kohler A."/>
            <person name="Nagy L.G."/>
            <person name="Floudas D."/>
            <person name="Copeland A."/>
            <person name="Barry K.W."/>
            <person name="Cichocki N."/>
            <person name="Veneault-Fourrey C."/>
            <person name="LaButti K."/>
            <person name="Lindquist E.A."/>
            <person name="Lipzen A."/>
            <person name="Lundell T."/>
            <person name="Morin E."/>
            <person name="Murat C."/>
            <person name="Sun H."/>
            <person name="Tunlid A."/>
            <person name="Henrissat B."/>
            <person name="Grigoriev I.V."/>
            <person name="Hibbett D.S."/>
            <person name="Martin F."/>
            <person name="Nordberg H.P."/>
            <person name="Cantor M.N."/>
            <person name="Hua S.X."/>
        </authorList>
    </citation>
    <scope>NUCLEOTIDE SEQUENCE [LARGE SCALE GENOMIC DNA]</scope>
    <source>
        <strain evidence="8 9">LaAM-08-1</strain>
    </source>
</reference>
<feature type="compositionally biased region" description="Acidic residues" evidence="7">
    <location>
        <begin position="367"/>
        <end position="379"/>
    </location>
</feature>
<dbReference type="Proteomes" id="UP000054477">
    <property type="component" value="Unassembled WGS sequence"/>
</dbReference>
<proteinExistence type="inferred from homology"/>
<feature type="repeat" description="WD" evidence="6">
    <location>
        <begin position="90"/>
        <end position="130"/>
    </location>
</feature>
<feature type="region of interest" description="Disordered" evidence="7">
    <location>
        <begin position="289"/>
        <end position="312"/>
    </location>
</feature>
<feature type="compositionally biased region" description="Acidic residues" evidence="7">
    <location>
        <begin position="438"/>
        <end position="447"/>
    </location>
</feature>
<dbReference type="InterPro" id="IPR015943">
    <property type="entry name" value="WD40/YVTN_repeat-like_dom_sf"/>
</dbReference>
<sequence length="447" mass="48987">MPEIDVGSQIFDVVFHPTFATVYTGLLNGYIKAFAYNEQGKEQSAFSVRPSKRSCRGLSIKHDGTHLYSVGKAKALNVIDTATAQINTRPGAHDSTINRVKYLMPWLISTGDDDGVIKLWDPRQQECVREYTQHFDYITDFLWLDDKKQLVATSGDGTLSVMDVRSKKPEPFAQSEDQDDELLSIVAIKGHSKIVVGTQLGILSIFNRSKGWGDCVDRVPGHPLSIDALCNLPPGIPNVDPTSTVLTGSSDGYVRAVQILPTKLLGVVADHGEWPIERIAVGGGVGSQLTSGYEEDSAGKKDGTQNRVGQEMDIDQMEVVNGNQSRPRKWWVGSVGHEDLLRMTDLENFFIDQNEGEELKGALGVTVDDEQSDEDEEMDMSGNDGHPEVGGSGSSSSSQSSEDSEASEGEAPQDKQRKRKIEKNPLGVDKPKGRNEIDVEDAFFDEL</sequence>
<dbReference type="OrthoDB" id="2288928at2759"/>
<evidence type="ECO:0000256" key="2">
    <source>
        <dbReference type="ARBA" id="ARBA00022574"/>
    </source>
</evidence>
<reference evidence="9" key="2">
    <citation type="submission" date="2015-01" db="EMBL/GenBank/DDBJ databases">
        <title>Evolutionary Origins and Diversification of the Mycorrhizal Mutualists.</title>
        <authorList>
            <consortium name="DOE Joint Genome Institute"/>
            <consortium name="Mycorrhizal Genomics Consortium"/>
            <person name="Kohler A."/>
            <person name="Kuo A."/>
            <person name="Nagy L.G."/>
            <person name="Floudas D."/>
            <person name="Copeland A."/>
            <person name="Barry K.W."/>
            <person name="Cichocki N."/>
            <person name="Veneault-Fourrey C."/>
            <person name="LaButti K."/>
            <person name="Lindquist E.A."/>
            <person name="Lipzen A."/>
            <person name="Lundell T."/>
            <person name="Morin E."/>
            <person name="Murat C."/>
            <person name="Riley R."/>
            <person name="Ohm R."/>
            <person name="Sun H."/>
            <person name="Tunlid A."/>
            <person name="Henrissat B."/>
            <person name="Grigoriev I.V."/>
            <person name="Hibbett D.S."/>
            <person name="Martin F."/>
        </authorList>
    </citation>
    <scope>NUCLEOTIDE SEQUENCE [LARGE SCALE GENOMIC DNA]</scope>
    <source>
        <strain evidence="9">LaAM-08-1</strain>
    </source>
</reference>
<dbReference type="Gene3D" id="2.130.10.10">
    <property type="entry name" value="YVTN repeat-like/Quinoprotein amine dehydrogenase"/>
    <property type="match status" value="2"/>
</dbReference>
<dbReference type="SUPFAM" id="SSF50978">
    <property type="entry name" value="WD40 repeat-like"/>
    <property type="match status" value="1"/>
</dbReference>
<dbReference type="PANTHER" id="PTHR44019:SF20">
    <property type="entry name" value="WD REPEAT-CONTAINING PROTEIN 55"/>
    <property type="match status" value="1"/>
</dbReference>
<dbReference type="STRING" id="1095629.A0A0C9WW97"/>
<keyword evidence="2 6" id="KW-0853">WD repeat</keyword>
<keyword evidence="3" id="KW-0677">Repeat</keyword>
<organism evidence="8 9">
    <name type="scientific">Laccaria amethystina LaAM-08-1</name>
    <dbReference type="NCBI Taxonomy" id="1095629"/>
    <lineage>
        <taxon>Eukaryota</taxon>
        <taxon>Fungi</taxon>
        <taxon>Dikarya</taxon>
        <taxon>Basidiomycota</taxon>
        <taxon>Agaricomycotina</taxon>
        <taxon>Agaricomycetes</taxon>
        <taxon>Agaricomycetidae</taxon>
        <taxon>Agaricales</taxon>
        <taxon>Agaricineae</taxon>
        <taxon>Hydnangiaceae</taxon>
        <taxon>Laccaria</taxon>
    </lineage>
</organism>
<dbReference type="EMBL" id="KN838708">
    <property type="protein sequence ID" value="KIJ96875.1"/>
    <property type="molecule type" value="Genomic_DNA"/>
</dbReference>